<reference evidence="1 2" key="1">
    <citation type="submission" date="2014-03" db="EMBL/GenBank/DDBJ databases">
        <title>Draft genome of the hookworm Oesophagostomum dentatum.</title>
        <authorList>
            <person name="Mitreva M."/>
        </authorList>
    </citation>
    <scope>NUCLEOTIDE SEQUENCE [LARGE SCALE GENOMIC DNA]</scope>
    <source>
        <strain evidence="1 2">OD-Hann</strain>
    </source>
</reference>
<evidence type="ECO:0000313" key="2">
    <source>
        <dbReference type="Proteomes" id="UP000053660"/>
    </source>
</evidence>
<evidence type="ECO:0000313" key="1">
    <source>
        <dbReference type="EMBL" id="KHJ89400.1"/>
    </source>
</evidence>
<dbReference type="OrthoDB" id="5875024at2759"/>
<dbReference type="EMBL" id="KN554267">
    <property type="protein sequence ID" value="KHJ89400.1"/>
    <property type="molecule type" value="Genomic_DNA"/>
</dbReference>
<sequence length="1075" mass="120901">MFLYCYTFKILDVDTVRKQLGSVVRQPGYEKALAGYCEILATAASQKEQIEGDLVGECVKELWDITQIQRDSLDIAAARKAAWCALSCFDALSVCSVVSKTPEDWMALFAKLEYDERRGYCMHCFIAVDIPRILFTFIGLVTFLQKLAPWFWTATLPLFSVIVSEMPQNGKGLQAIKLLRRVLREVHVVDEEVTVIFAGWRICLVSLLGVLTENSDPLKARDQIVEECKRSLTSTELSVNNVLIALAVLAAELKRYGTLIGNAQAATDFEVAMRPWFIGVLEFMLPIVKKDYVPKSPPVIQINVNQRCVSKNAACSAVWMTCMSMSEQAQKFFDEEIINRALKYKFGHEIDPDGQLFTLLTGGELEEECFSLTVSKILDVDTVRKQLGSVVRQPGYEKALAGYCEILATAASQKEQIEGDLVGECVKELWDITQIQRDSLNIAAARKAAWCALSCFDALSVCSVVSKTPEDWMALFAKLEYDERKGYCIHFPVSEHVRGVLFTFIGLVTFLQKLKFFSRISNMPLATFRKYERRLRKPLERIFNKGSEELKRAAYEGLSRLASVSLLTVALDLPPDYKHLPEDSILRAIIYELTTSDFLTGSSSSISQYLLIILKRLPMILAVMPASRVKTILSHLLKFATEDDDTGTEILASIDESGKNQIVCDSLASYLPKFKTSSDLMHKLLKLQCIDQKFNGKLSSVCYRARDQIVEECKRSLTSTELSINNVLIALAILAAELKRYGTLIGSAQAAADFEVAMRPWFIGVLEFMLPIVKKDYVPKSPPVIQINVNQRCVSKNAACSAVWMTCMSMSEQAQKFFDEEIINRALKYKFGHEIDPDGQLFTLLTGGELEEECFSLTVSKVWIFSAALGTDELITNSLSRAIPPDDGIENAVRRFDDDINANENDVAKFFSRISNVPLATFRKYERRLRKPLERIFNKGSEELKRAAYEGLSRLASVSLLTVALDLPPDYKHLPEDSILRAVIAQFGPKSLCSFASLHDLLPVLVDHVRSDGRHLPPMEWQFMLMSIDYQEDEEARLNLLKLAFQQKDAQVPGYDLENLVVISEILPFVLDLSS</sequence>
<proteinExistence type="predicted"/>
<dbReference type="SUPFAM" id="SSF48371">
    <property type="entry name" value="ARM repeat"/>
    <property type="match status" value="1"/>
</dbReference>
<dbReference type="InterPro" id="IPR016024">
    <property type="entry name" value="ARM-type_fold"/>
</dbReference>
<protein>
    <submittedName>
        <fullName evidence="1">Uncharacterized protein</fullName>
    </submittedName>
</protein>
<dbReference type="AlphaFoldDB" id="A0A0B1T1V9"/>
<name>A0A0B1T1V9_OESDE</name>
<gene>
    <name evidence="1" type="ORF">OESDEN_10778</name>
</gene>
<keyword evidence="2" id="KW-1185">Reference proteome</keyword>
<organism evidence="1 2">
    <name type="scientific">Oesophagostomum dentatum</name>
    <name type="common">Nodular worm</name>
    <dbReference type="NCBI Taxonomy" id="61180"/>
    <lineage>
        <taxon>Eukaryota</taxon>
        <taxon>Metazoa</taxon>
        <taxon>Ecdysozoa</taxon>
        <taxon>Nematoda</taxon>
        <taxon>Chromadorea</taxon>
        <taxon>Rhabditida</taxon>
        <taxon>Rhabditina</taxon>
        <taxon>Rhabditomorpha</taxon>
        <taxon>Strongyloidea</taxon>
        <taxon>Strongylidae</taxon>
        <taxon>Oesophagostomum</taxon>
    </lineage>
</organism>
<dbReference type="Proteomes" id="UP000053660">
    <property type="component" value="Unassembled WGS sequence"/>
</dbReference>
<accession>A0A0B1T1V9</accession>